<accession>A0ABD3QQ84</accession>
<dbReference type="Proteomes" id="UP001530315">
    <property type="component" value="Unassembled WGS sequence"/>
</dbReference>
<dbReference type="EMBL" id="JALLAZ020000144">
    <property type="protein sequence ID" value="KAL3802563.1"/>
    <property type="molecule type" value="Genomic_DNA"/>
</dbReference>
<reference evidence="2 3" key="1">
    <citation type="submission" date="2024-10" db="EMBL/GenBank/DDBJ databases">
        <title>Updated reference genomes for cyclostephanoid diatoms.</title>
        <authorList>
            <person name="Roberts W.R."/>
            <person name="Alverson A.J."/>
        </authorList>
    </citation>
    <scope>NUCLEOTIDE SEQUENCE [LARGE SCALE GENOMIC DNA]</scope>
    <source>
        <strain evidence="2 3">AJA276-08</strain>
    </source>
</reference>
<sequence>MCAVSTRMAFLHRRYDLTARNAFLGTGASSMFSGFYFLWTSPFGPGVFDDQVVSRTCFAILVFLNVAFIGDTMIKVPSVVESRRDRKAEDYRGRFLVDAVGYVLPVAWGLPPLLITFFVSAIVHDRAWSFEQFEYIDRMRGVPGMNAEVNYLQVATSVAASYGSLFVTLRDKKLITKNQELGWITVFSVPTMIWTVFVSMDFFKYGLH</sequence>
<evidence type="ECO:0000313" key="2">
    <source>
        <dbReference type="EMBL" id="KAL3802563.1"/>
    </source>
</evidence>
<gene>
    <name evidence="2" type="ORF">ACHAW5_010956</name>
</gene>
<feature type="transmembrane region" description="Helical" evidence="1">
    <location>
        <begin position="151"/>
        <end position="169"/>
    </location>
</feature>
<name>A0ABD3QQ84_9STRA</name>
<keyword evidence="3" id="KW-1185">Reference proteome</keyword>
<evidence type="ECO:0000256" key="1">
    <source>
        <dbReference type="SAM" id="Phobius"/>
    </source>
</evidence>
<proteinExistence type="predicted"/>
<feature type="transmembrane region" description="Helical" evidence="1">
    <location>
        <begin position="95"/>
        <end position="123"/>
    </location>
</feature>
<feature type="transmembrane region" description="Helical" evidence="1">
    <location>
        <begin position="52"/>
        <end position="74"/>
    </location>
</feature>
<feature type="transmembrane region" description="Helical" evidence="1">
    <location>
        <begin position="181"/>
        <end position="203"/>
    </location>
</feature>
<feature type="transmembrane region" description="Helical" evidence="1">
    <location>
        <begin position="21"/>
        <end position="40"/>
    </location>
</feature>
<keyword evidence="1" id="KW-0812">Transmembrane</keyword>
<dbReference type="AlphaFoldDB" id="A0ABD3QQ84"/>
<keyword evidence="1" id="KW-1133">Transmembrane helix</keyword>
<evidence type="ECO:0000313" key="3">
    <source>
        <dbReference type="Proteomes" id="UP001530315"/>
    </source>
</evidence>
<keyword evidence="1" id="KW-0472">Membrane</keyword>
<comment type="caution">
    <text evidence="2">The sequence shown here is derived from an EMBL/GenBank/DDBJ whole genome shotgun (WGS) entry which is preliminary data.</text>
</comment>
<protein>
    <submittedName>
        <fullName evidence="2">Uncharacterized protein</fullName>
    </submittedName>
</protein>
<organism evidence="2 3">
    <name type="scientific">Stephanodiscus triporus</name>
    <dbReference type="NCBI Taxonomy" id="2934178"/>
    <lineage>
        <taxon>Eukaryota</taxon>
        <taxon>Sar</taxon>
        <taxon>Stramenopiles</taxon>
        <taxon>Ochrophyta</taxon>
        <taxon>Bacillariophyta</taxon>
        <taxon>Coscinodiscophyceae</taxon>
        <taxon>Thalassiosirophycidae</taxon>
        <taxon>Stephanodiscales</taxon>
        <taxon>Stephanodiscaceae</taxon>
        <taxon>Stephanodiscus</taxon>
    </lineage>
</organism>